<dbReference type="RefSeq" id="WP_132646570.1">
    <property type="nucleotide sequence ID" value="NZ_CP181386.1"/>
</dbReference>
<reference evidence="1 2" key="1">
    <citation type="submission" date="2019-03" db="EMBL/GenBank/DDBJ databases">
        <title>Genomic Encyclopedia of Type Strains, Phase IV (KMG-IV): sequencing the most valuable type-strain genomes for metagenomic binning, comparative biology and taxonomic classification.</title>
        <authorList>
            <person name="Goeker M."/>
        </authorList>
    </citation>
    <scope>NUCLEOTIDE SEQUENCE [LARGE SCALE GENOMIC DNA]</scope>
    <source>
        <strain evidence="1 2">DSM 1709</strain>
    </source>
</reference>
<protein>
    <submittedName>
        <fullName evidence="1">Uncharacterized protein</fullName>
    </submittedName>
</protein>
<dbReference type="EMBL" id="SLXD01000005">
    <property type="protein sequence ID" value="TCP02961.1"/>
    <property type="molecule type" value="Genomic_DNA"/>
</dbReference>
<dbReference type="GeneID" id="99684606"/>
<proteinExistence type="predicted"/>
<sequence length="94" mass="9681">MTRALADGSFTRGFVAAACLSAFQDRPGFDGRRVLRHALQGGAALTAGTQAARSLQRGQWVGALTAVAAGAAAVQLIETLLGEPAGRDEENERG</sequence>
<evidence type="ECO:0000313" key="2">
    <source>
        <dbReference type="Proteomes" id="UP000295106"/>
    </source>
</evidence>
<accession>A0A4R2M9U2</accession>
<dbReference type="Proteomes" id="UP000295106">
    <property type="component" value="Unassembled WGS sequence"/>
</dbReference>
<dbReference type="OrthoDB" id="8527942at2"/>
<organism evidence="1 2">
    <name type="scientific">Rubrivivax gelatinosus</name>
    <name type="common">Rhodocyclus gelatinosus</name>
    <name type="synonym">Rhodopseudomonas gelatinosa</name>
    <dbReference type="NCBI Taxonomy" id="28068"/>
    <lineage>
        <taxon>Bacteria</taxon>
        <taxon>Pseudomonadati</taxon>
        <taxon>Pseudomonadota</taxon>
        <taxon>Betaproteobacteria</taxon>
        <taxon>Burkholderiales</taxon>
        <taxon>Sphaerotilaceae</taxon>
        <taxon>Rubrivivax</taxon>
    </lineage>
</organism>
<gene>
    <name evidence="1" type="ORF">EV684_105127</name>
</gene>
<evidence type="ECO:0000313" key="1">
    <source>
        <dbReference type="EMBL" id="TCP02961.1"/>
    </source>
</evidence>
<dbReference type="AlphaFoldDB" id="A0A4R2M9U2"/>
<comment type="caution">
    <text evidence="1">The sequence shown here is derived from an EMBL/GenBank/DDBJ whole genome shotgun (WGS) entry which is preliminary data.</text>
</comment>
<name>A0A4R2M9U2_RUBGE</name>